<dbReference type="Pfam" id="PF22942">
    <property type="entry name" value="DUF7025"/>
    <property type="match status" value="1"/>
</dbReference>
<feature type="compositionally biased region" description="Basic and acidic residues" evidence="1">
    <location>
        <begin position="64"/>
        <end position="74"/>
    </location>
</feature>
<dbReference type="STRING" id="73230.A0A2B7ZKJ0"/>
<dbReference type="PANTHER" id="PTHR46411:SF2">
    <property type="entry name" value="AAA+ ATPASE DOMAIN-CONTAINING PROTEIN"/>
    <property type="match status" value="1"/>
</dbReference>
<dbReference type="Pfam" id="PF00004">
    <property type="entry name" value="AAA"/>
    <property type="match status" value="1"/>
</dbReference>
<sequence>MVNEKLQASSRLATPTISQDRSRGQSAEEDLRLASFEGETPIIDVDATCPFDPSSYMQSSRGQRAKEDSRRVLEPVRTVVDVDVQEHRPKRPNAQPPKSLHLSEERDMGSSHGMNDSSAALPELSHGKHHHVLYRVSCTHEYGQYLELYADLPTRTFQSGHYHLSGQSPVIDLQAIIKQSSLAFVVFRDLACKGPRQSVKQHAGLVSEYHAYWEESIEVIDSGLHSEIGSVARCAHDRTIYSRYFDPLGSSKDEFYHQFFYYHRDALAARIPKICSPTKEYAQDLLSFIQESHGALYDQADTLFSKGLVHRDFLKMLFCPNDVVLSKQEGVLRAFVITSQPLGSTTLKLECWYWGYDGQRLRRKFCSLALTRALKATVNIRDLEIYPLRYATDEEKNYLLQRGQKFWNLKHQTLSTYNGWDLNTDNFYSNEARCMIDYKTYRRMHPGAEIFMFPSKDILPFDRWPESIPKGATLNQDNLLLLPPYIHGYFLKEKEWVTLLVDQVGLVTWNKDAYEHLVLPKETKDLVKALVMVRAAKRSNSQGMGLTSKRKRDDLIAGKGNGLIMLLHGGPGTGKTLTAESVAEIAEMPLFRVTCGDIGTNAEAVEEYLQRVLILGKAWNCVLLLDEADVFLEERSLSDLERNSLVSVFLRVLEYYDGILMLTSNRVGTFDEAFKSRIQVALYYPNLEKASRKRIWENFFDMLATEEEDVNLEELNRRMDELADYEMNGRQIRNALTTARQLALFQKETLGWEHLERALMTTRNFNKYLRTLHGHSDDQYARERELR</sequence>
<dbReference type="SUPFAM" id="SSF52540">
    <property type="entry name" value="P-loop containing nucleoside triphosphate hydrolases"/>
    <property type="match status" value="1"/>
</dbReference>
<dbReference type="VEuPathDB" id="FungiDB:EMCG_00430"/>
<accession>A0A2B7ZKJ0</accession>
<gene>
    <name evidence="3" type="ORF">GX50_03271</name>
</gene>
<dbReference type="InterPro" id="IPR054289">
    <property type="entry name" value="DUF7025"/>
</dbReference>
<proteinExistence type="predicted"/>
<name>A0A2B7ZKJ0_9EURO</name>
<dbReference type="InterPro" id="IPR056599">
    <property type="entry name" value="AAA_lid_fung"/>
</dbReference>
<evidence type="ECO:0000313" key="4">
    <source>
        <dbReference type="Proteomes" id="UP000226031"/>
    </source>
</evidence>
<dbReference type="GO" id="GO:0005524">
    <property type="term" value="F:ATP binding"/>
    <property type="evidence" value="ECO:0007669"/>
    <property type="project" value="InterPro"/>
</dbReference>
<keyword evidence="4" id="KW-1185">Reference proteome</keyword>
<feature type="compositionally biased region" description="Polar residues" evidence="1">
    <location>
        <begin position="1"/>
        <end position="19"/>
    </location>
</feature>
<dbReference type="Pfam" id="PF23232">
    <property type="entry name" value="AAA_lid_13"/>
    <property type="match status" value="1"/>
</dbReference>
<dbReference type="InterPro" id="IPR027417">
    <property type="entry name" value="P-loop_NTPase"/>
</dbReference>
<reference evidence="3 4" key="1">
    <citation type="submission" date="2017-10" db="EMBL/GenBank/DDBJ databases">
        <title>Comparative genomics in systemic dimorphic fungi from Ajellomycetaceae.</title>
        <authorList>
            <person name="Munoz J.F."/>
            <person name="Mcewen J.G."/>
            <person name="Clay O.K."/>
            <person name="Cuomo C.A."/>
        </authorList>
    </citation>
    <scope>NUCLEOTIDE SEQUENCE [LARGE SCALE GENOMIC DNA]</scope>
    <source>
        <strain evidence="3 4">UAMH4076</strain>
    </source>
</reference>
<dbReference type="GO" id="GO:0016887">
    <property type="term" value="F:ATP hydrolysis activity"/>
    <property type="evidence" value="ECO:0007669"/>
    <property type="project" value="InterPro"/>
</dbReference>
<dbReference type="Proteomes" id="UP000226031">
    <property type="component" value="Unassembled WGS sequence"/>
</dbReference>
<dbReference type="EMBL" id="PDND01000052">
    <property type="protein sequence ID" value="PGH33871.1"/>
    <property type="molecule type" value="Genomic_DNA"/>
</dbReference>
<dbReference type="PANTHER" id="PTHR46411">
    <property type="entry name" value="FAMILY ATPASE, PUTATIVE-RELATED"/>
    <property type="match status" value="1"/>
</dbReference>
<feature type="domain" description="AAA+ ATPase" evidence="2">
    <location>
        <begin position="561"/>
        <end position="688"/>
    </location>
</feature>
<dbReference type="Gene3D" id="3.40.50.300">
    <property type="entry name" value="P-loop containing nucleotide triphosphate hydrolases"/>
    <property type="match status" value="1"/>
</dbReference>
<feature type="region of interest" description="Disordered" evidence="1">
    <location>
        <begin position="1"/>
        <end position="122"/>
    </location>
</feature>
<evidence type="ECO:0000259" key="2">
    <source>
        <dbReference type="SMART" id="SM00382"/>
    </source>
</evidence>
<comment type="caution">
    <text evidence="3">The sequence shown here is derived from an EMBL/GenBank/DDBJ whole genome shotgun (WGS) entry which is preliminary data.</text>
</comment>
<dbReference type="InterPro" id="IPR003593">
    <property type="entry name" value="AAA+_ATPase"/>
</dbReference>
<dbReference type="SMART" id="SM00382">
    <property type="entry name" value="AAA"/>
    <property type="match status" value="1"/>
</dbReference>
<evidence type="ECO:0000313" key="3">
    <source>
        <dbReference type="EMBL" id="PGH33871.1"/>
    </source>
</evidence>
<protein>
    <recommendedName>
        <fullName evidence="2">AAA+ ATPase domain-containing protein</fullName>
    </recommendedName>
</protein>
<organism evidence="3 4">
    <name type="scientific">[Emmonsia] crescens</name>
    <dbReference type="NCBI Taxonomy" id="73230"/>
    <lineage>
        <taxon>Eukaryota</taxon>
        <taxon>Fungi</taxon>
        <taxon>Dikarya</taxon>
        <taxon>Ascomycota</taxon>
        <taxon>Pezizomycotina</taxon>
        <taxon>Eurotiomycetes</taxon>
        <taxon>Eurotiomycetidae</taxon>
        <taxon>Onygenales</taxon>
        <taxon>Ajellomycetaceae</taxon>
        <taxon>Emergomyces</taxon>
    </lineage>
</organism>
<dbReference type="InterPro" id="IPR003959">
    <property type="entry name" value="ATPase_AAA_core"/>
</dbReference>
<dbReference type="AlphaFoldDB" id="A0A2B7ZKJ0"/>
<evidence type="ECO:0000256" key="1">
    <source>
        <dbReference type="SAM" id="MobiDB-lite"/>
    </source>
</evidence>
<dbReference type="CDD" id="cd19481">
    <property type="entry name" value="RecA-like_protease"/>
    <property type="match status" value="1"/>
</dbReference>